<proteinExistence type="predicted"/>
<dbReference type="EMBL" id="JBBMFL010000042">
    <property type="protein sequence ID" value="MEQ2546354.1"/>
    <property type="molecule type" value="Genomic_DNA"/>
</dbReference>
<sequence length="440" mass="50468">MNTLKQFCARLFCAASLSLYAATALSAQPQEHQQSLPRDLEAIVGDPSLLRKPEGLTVACYTFPNYHASALHNELYSPGWTEYNLIRSARPWFEGHQQPRTPLLGELDESLPSTWEVYNKLCKNSGIDVLIWDWYWYDGKPCLHEALEEGFLEAKNTNDVKFACMWTNHPWYILYPTKQTDGSNAYPPSFDAPDFSYEEAFRSLAYIVSRYCHLENYWRIDGKPVICIWDPNRLEQRLGLSETKRLFQELEAYARTLGHEGLHYHSSGFYTPNSKEVGYSTAGSYNPFTWVADHYQPQEVELPDYGVVAADVATKLWPEHYGRFEIPYLPSLSPGWDSTPRYIEPSNGRSASPERRKWPSCVILENENPAAFKALVQASFAYLNQRPDVPRIITIACFNEWSEGHYLLPDNRFGYGMLEALAEALGKEGNQNRIGRQTNR</sequence>
<evidence type="ECO:0000313" key="2">
    <source>
        <dbReference type="EMBL" id="MEQ2546354.1"/>
    </source>
</evidence>
<dbReference type="PANTHER" id="PTHR41244">
    <property type="entry name" value="RHAMNAN SYNTHESIS F"/>
    <property type="match status" value="1"/>
</dbReference>
<evidence type="ECO:0000256" key="1">
    <source>
        <dbReference type="SAM" id="SignalP"/>
    </source>
</evidence>
<reference evidence="2 3" key="1">
    <citation type="submission" date="2024-03" db="EMBL/GenBank/DDBJ databases">
        <title>Human intestinal bacterial collection.</title>
        <authorList>
            <person name="Pauvert C."/>
            <person name="Hitch T.C.A."/>
            <person name="Clavel T."/>
        </authorList>
    </citation>
    <scope>NUCLEOTIDE SEQUENCE [LARGE SCALE GENOMIC DNA]</scope>
    <source>
        <strain evidence="2 3">CLA-KB-H122</strain>
    </source>
</reference>
<feature type="signal peptide" evidence="1">
    <location>
        <begin position="1"/>
        <end position="21"/>
    </location>
</feature>
<dbReference type="RefSeq" id="WP_349094657.1">
    <property type="nucleotide sequence ID" value="NZ_JBBMFL010000042.1"/>
</dbReference>
<comment type="caution">
    <text evidence="2">The sequence shown here is derived from an EMBL/GenBank/DDBJ whole genome shotgun (WGS) entry which is preliminary data.</text>
</comment>
<dbReference type="Gene3D" id="3.20.20.80">
    <property type="entry name" value="Glycosidases"/>
    <property type="match status" value="1"/>
</dbReference>
<dbReference type="Proteomes" id="UP001460202">
    <property type="component" value="Unassembled WGS sequence"/>
</dbReference>
<evidence type="ECO:0000313" key="3">
    <source>
        <dbReference type="Proteomes" id="UP001460202"/>
    </source>
</evidence>
<feature type="chain" id="PRO_5045728254" evidence="1">
    <location>
        <begin position="22"/>
        <end position="440"/>
    </location>
</feature>
<dbReference type="PANTHER" id="PTHR41244:SF1">
    <property type="entry name" value="GLYCOSYLTRANSFERASE"/>
    <property type="match status" value="1"/>
</dbReference>
<protein>
    <submittedName>
        <fullName evidence="2">Glycoside hydrolase family 99-like domain-containing protein</fullName>
    </submittedName>
</protein>
<keyword evidence="3" id="KW-1185">Reference proteome</keyword>
<dbReference type="Pfam" id="PF14307">
    <property type="entry name" value="Glyco_tran_WbsX"/>
    <property type="match status" value="1"/>
</dbReference>
<name>A0ABV1H1M5_9BACT</name>
<dbReference type="InterPro" id="IPR032719">
    <property type="entry name" value="WbsX"/>
</dbReference>
<accession>A0ABV1H1M5</accession>
<gene>
    <name evidence="2" type="ORF">WMO46_15535</name>
</gene>
<keyword evidence="1" id="KW-0732">Signal</keyword>
<organism evidence="2 3">
    <name type="scientific">Alistipes intestinihominis</name>
    <dbReference type="NCBI Taxonomy" id="3133172"/>
    <lineage>
        <taxon>Bacteria</taxon>
        <taxon>Pseudomonadati</taxon>
        <taxon>Bacteroidota</taxon>
        <taxon>Bacteroidia</taxon>
        <taxon>Bacteroidales</taxon>
        <taxon>Rikenellaceae</taxon>
        <taxon>Alistipes</taxon>
    </lineage>
</organism>